<evidence type="ECO:0000256" key="1">
    <source>
        <dbReference type="SAM" id="MobiDB-lite"/>
    </source>
</evidence>
<dbReference type="AlphaFoldDB" id="A0A9D5D3Q5"/>
<proteinExistence type="predicted"/>
<gene>
    <name evidence="2" type="ORF">J5N97_011982</name>
</gene>
<reference evidence="2" key="2">
    <citation type="journal article" date="2022" name="Hortic Res">
        <title>The genome of Dioscorea zingiberensis sheds light on the biosynthesis, origin and evolution of the medicinally important diosgenin saponins.</title>
        <authorList>
            <person name="Li Y."/>
            <person name="Tan C."/>
            <person name="Li Z."/>
            <person name="Guo J."/>
            <person name="Li S."/>
            <person name="Chen X."/>
            <person name="Wang C."/>
            <person name="Dai X."/>
            <person name="Yang H."/>
            <person name="Song W."/>
            <person name="Hou L."/>
            <person name="Xu J."/>
            <person name="Tong Z."/>
            <person name="Xu A."/>
            <person name="Yuan X."/>
            <person name="Wang W."/>
            <person name="Yang Q."/>
            <person name="Chen L."/>
            <person name="Sun Z."/>
            <person name="Wang K."/>
            <person name="Pan B."/>
            <person name="Chen J."/>
            <person name="Bao Y."/>
            <person name="Liu F."/>
            <person name="Qi X."/>
            <person name="Gang D.R."/>
            <person name="Wen J."/>
            <person name="Li J."/>
        </authorList>
    </citation>
    <scope>NUCLEOTIDE SEQUENCE</scope>
    <source>
        <strain evidence="2">Dzin_1.0</strain>
    </source>
</reference>
<reference evidence="2" key="1">
    <citation type="submission" date="2021-03" db="EMBL/GenBank/DDBJ databases">
        <authorList>
            <person name="Li Z."/>
            <person name="Yang C."/>
        </authorList>
    </citation>
    <scope>NUCLEOTIDE SEQUENCE</scope>
    <source>
        <strain evidence="2">Dzin_1.0</strain>
        <tissue evidence="2">Leaf</tissue>
    </source>
</reference>
<keyword evidence="3" id="KW-1185">Reference proteome</keyword>
<dbReference type="Proteomes" id="UP001085076">
    <property type="component" value="Miscellaneous, Linkage group lg02"/>
</dbReference>
<evidence type="ECO:0000313" key="2">
    <source>
        <dbReference type="EMBL" id="KAJ0983727.1"/>
    </source>
</evidence>
<accession>A0A9D5D3Q5</accession>
<evidence type="ECO:0000313" key="3">
    <source>
        <dbReference type="Proteomes" id="UP001085076"/>
    </source>
</evidence>
<dbReference type="EMBL" id="JAGGNH010000002">
    <property type="protein sequence ID" value="KAJ0983727.1"/>
    <property type="molecule type" value="Genomic_DNA"/>
</dbReference>
<comment type="caution">
    <text evidence="2">The sequence shown here is derived from an EMBL/GenBank/DDBJ whole genome shotgun (WGS) entry which is preliminary data.</text>
</comment>
<sequence>MEEERSRLPRRGYTLSSSIPSHGPSDSVYLGPVIFENQLIGAIDADVDELHGAVEHESHESHYDGKQQNGTVDLPEKFSKVGSCNYSDIKRRKHQLYGICLTHWLSSLLFQGSCSSVCMEMYKGSDRLMTETCMMPGTGLNPQLASTPPL</sequence>
<protein>
    <submittedName>
        <fullName evidence="2">Uncharacterized protein</fullName>
    </submittedName>
</protein>
<name>A0A9D5D3Q5_9LILI</name>
<organism evidence="2 3">
    <name type="scientific">Dioscorea zingiberensis</name>
    <dbReference type="NCBI Taxonomy" id="325984"/>
    <lineage>
        <taxon>Eukaryota</taxon>
        <taxon>Viridiplantae</taxon>
        <taxon>Streptophyta</taxon>
        <taxon>Embryophyta</taxon>
        <taxon>Tracheophyta</taxon>
        <taxon>Spermatophyta</taxon>
        <taxon>Magnoliopsida</taxon>
        <taxon>Liliopsida</taxon>
        <taxon>Dioscoreales</taxon>
        <taxon>Dioscoreaceae</taxon>
        <taxon>Dioscorea</taxon>
    </lineage>
</organism>
<feature type="region of interest" description="Disordered" evidence="1">
    <location>
        <begin position="1"/>
        <end position="21"/>
    </location>
</feature>